<feature type="domain" description="MnmG N-terminal" evidence="6">
    <location>
        <begin position="6"/>
        <end position="334"/>
    </location>
</feature>
<dbReference type="Gene3D" id="3.50.50.60">
    <property type="entry name" value="FAD/NAD(P)-binding domain"/>
    <property type="match status" value="2"/>
</dbReference>
<name>Q14PR6_SPICI</name>
<dbReference type="PANTHER" id="PTHR11806">
    <property type="entry name" value="GLUCOSE INHIBITED DIVISION PROTEIN A"/>
    <property type="match status" value="1"/>
</dbReference>
<dbReference type="PANTHER" id="PTHR11806:SF2">
    <property type="entry name" value="METHYLENETETRAHYDROFOLATE--TRNA-(URACIL-5-)-METHYLTRANSFERASE TRMFO"/>
    <property type="match status" value="1"/>
</dbReference>
<gene>
    <name evidence="7" type="primary">gid</name>
    <name evidence="7" type="ORF">SPICI03_048</name>
</gene>
<evidence type="ECO:0000256" key="4">
    <source>
        <dbReference type="ARBA" id="ARBA00022827"/>
    </source>
</evidence>
<evidence type="ECO:0000259" key="6">
    <source>
        <dbReference type="Pfam" id="PF01134"/>
    </source>
</evidence>
<evidence type="ECO:0000256" key="3">
    <source>
        <dbReference type="ARBA" id="ARBA00022694"/>
    </source>
</evidence>
<dbReference type="SUPFAM" id="SSF51905">
    <property type="entry name" value="FAD/NAD(P)-binding domain"/>
    <property type="match status" value="1"/>
</dbReference>
<comment type="cofactor">
    <cofactor evidence="1">
        <name>FAD</name>
        <dbReference type="ChEBI" id="CHEBI:57692"/>
    </cofactor>
</comment>
<keyword evidence="3" id="KW-0819">tRNA processing</keyword>
<dbReference type="InterPro" id="IPR002218">
    <property type="entry name" value="MnmG-rel"/>
</dbReference>
<protein>
    <submittedName>
        <fullName evidence="7">Probable gid protein c-terminal truncated</fullName>
    </submittedName>
</protein>
<dbReference type="AlphaFoldDB" id="Q14PR6"/>
<evidence type="ECO:0000313" key="7">
    <source>
        <dbReference type="EMBL" id="CAK98513.1"/>
    </source>
</evidence>
<evidence type="ECO:0000256" key="1">
    <source>
        <dbReference type="ARBA" id="ARBA00001974"/>
    </source>
</evidence>
<keyword evidence="4" id="KW-0274">FAD</keyword>
<evidence type="ECO:0000256" key="5">
    <source>
        <dbReference type="ARBA" id="ARBA00023027"/>
    </source>
</evidence>
<dbReference type="InterPro" id="IPR040131">
    <property type="entry name" value="MnmG_N"/>
</dbReference>
<sequence length="340" mass="38522">MKQKEINVIGAGLAGCEIAYQLAKLGLKVKLYEAKTLFKNPVQKLDTFAELVCSNSFRSVSKENAIGILKEELKLLDSLILKTAYDVQITADDALSVDRELFSQKVTATLINHPNINIIYDEFIKIDPKQITIIAVGPLVTANFAFELKKLIGKKALCYYDGSAPIITKAGIVFSKAYYGARHSEQKDYIICPLTEDEFNQLVTELVKAKRVPIADFEKYFKGYQPIEIMAQTSRKILLNGPMSSNHLIGKNGKQPFEVVQLRQDNVIDSLYNLVGWQTNLTWPEQKRIIKQFIPGLAKVDIVRYGVLHKNNYINSPKVLNQFLQYKQNNNFFLLVKLLV</sequence>
<dbReference type="GO" id="GO:0005829">
    <property type="term" value="C:cytosol"/>
    <property type="evidence" value="ECO:0007669"/>
    <property type="project" value="TreeGrafter"/>
</dbReference>
<reference evidence="7" key="1">
    <citation type="journal article" date="2010" name="Appl. Environ. Microbiol.">
        <title>Partial chromosome sequence of Spiroplasma citri reveals extensive viral invasion and important gene decay.</title>
        <authorList>
            <person name="Carle P."/>
            <person name="Saillard C."/>
            <person name="Carrere N."/>
            <person name="Carrere S."/>
            <person name="Duret S."/>
            <person name="Eveillard S."/>
            <person name="Gaurivaud P."/>
            <person name="Gourgues G."/>
            <person name="Gouzy J."/>
            <person name="Salar P."/>
            <person name="Verdin E."/>
            <person name="Breton M."/>
            <person name="Blanchard A."/>
            <person name="Laigret F."/>
            <person name="Bove J.M."/>
            <person name="Renaudin J."/>
            <person name="Foissac X."/>
        </authorList>
    </citation>
    <scope>NUCLEOTIDE SEQUENCE</scope>
    <source>
        <strain evidence="7">GII3-3X</strain>
    </source>
</reference>
<organism evidence="7">
    <name type="scientific">Spiroplasma citri</name>
    <dbReference type="NCBI Taxonomy" id="2133"/>
    <lineage>
        <taxon>Bacteria</taxon>
        <taxon>Bacillati</taxon>
        <taxon>Mycoplasmatota</taxon>
        <taxon>Mollicutes</taxon>
        <taxon>Entomoplasmatales</taxon>
        <taxon>Spiroplasmataceae</taxon>
        <taxon>Spiroplasma</taxon>
    </lineage>
</organism>
<dbReference type="NCBIfam" id="NF003739">
    <property type="entry name" value="PRK05335.1"/>
    <property type="match status" value="1"/>
</dbReference>
<dbReference type="GO" id="GO:0030488">
    <property type="term" value="P:tRNA methylation"/>
    <property type="evidence" value="ECO:0007669"/>
    <property type="project" value="TreeGrafter"/>
</dbReference>
<dbReference type="InterPro" id="IPR036188">
    <property type="entry name" value="FAD/NAD-bd_sf"/>
</dbReference>
<dbReference type="Pfam" id="PF01134">
    <property type="entry name" value="GIDA"/>
    <property type="match status" value="1"/>
</dbReference>
<dbReference type="GO" id="GO:0050660">
    <property type="term" value="F:flavin adenine dinucleotide binding"/>
    <property type="evidence" value="ECO:0007669"/>
    <property type="project" value="InterPro"/>
</dbReference>
<dbReference type="EMBL" id="AM285304">
    <property type="protein sequence ID" value="CAK98513.1"/>
    <property type="molecule type" value="Genomic_DNA"/>
</dbReference>
<proteinExistence type="predicted"/>
<accession>Q14PR6</accession>
<keyword evidence="5" id="KW-0520">NAD</keyword>
<dbReference type="GO" id="GO:0002098">
    <property type="term" value="P:tRNA wobble uridine modification"/>
    <property type="evidence" value="ECO:0007669"/>
    <property type="project" value="TreeGrafter"/>
</dbReference>
<evidence type="ECO:0000256" key="2">
    <source>
        <dbReference type="ARBA" id="ARBA00022630"/>
    </source>
</evidence>
<keyword evidence="2" id="KW-0285">Flavoprotein</keyword>
<dbReference type="PROSITE" id="PS51257">
    <property type="entry name" value="PROKAR_LIPOPROTEIN"/>
    <property type="match status" value="1"/>
</dbReference>